<dbReference type="RefSeq" id="WP_188907530.1">
    <property type="nucleotide sequence ID" value="NZ_BMIQ01000002.1"/>
</dbReference>
<evidence type="ECO:0000256" key="4">
    <source>
        <dbReference type="ARBA" id="ARBA00016461"/>
    </source>
</evidence>
<accession>A0A917E380</accession>
<dbReference type="Pfam" id="PF04995">
    <property type="entry name" value="CcmD"/>
    <property type="match status" value="1"/>
</dbReference>
<comment type="similarity">
    <text evidence="3 12">Belongs to the CcmD/CycX/HelD family.</text>
</comment>
<evidence type="ECO:0000256" key="2">
    <source>
        <dbReference type="ARBA" id="ARBA00004377"/>
    </source>
</evidence>
<sequence length="57" mass="6117">MIAVDSSAFVLSAYGISALALLLVAGWIVFDARRARRELARLEAGGARRRSDGGARR</sequence>
<evidence type="ECO:0000313" key="14">
    <source>
        <dbReference type="Proteomes" id="UP000644699"/>
    </source>
</evidence>
<name>A0A917E380_9HYPH</name>
<dbReference type="GO" id="GO:0017004">
    <property type="term" value="P:cytochrome complex assembly"/>
    <property type="evidence" value="ECO:0007669"/>
    <property type="project" value="UniProtKB-KW"/>
</dbReference>
<dbReference type="InterPro" id="IPR007078">
    <property type="entry name" value="Haem_export_protD_CcmD"/>
</dbReference>
<evidence type="ECO:0000256" key="9">
    <source>
        <dbReference type="ARBA" id="ARBA00022748"/>
    </source>
</evidence>
<organism evidence="13 14">
    <name type="scientific">Aureimonas endophytica</name>
    <dbReference type="NCBI Taxonomy" id="2027858"/>
    <lineage>
        <taxon>Bacteria</taxon>
        <taxon>Pseudomonadati</taxon>
        <taxon>Pseudomonadota</taxon>
        <taxon>Alphaproteobacteria</taxon>
        <taxon>Hyphomicrobiales</taxon>
        <taxon>Aurantimonadaceae</taxon>
        <taxon>Aureimonas</taxon>
    </lineage>
</organism>
<comment type="caution">
    <text evidence="13">The sequence shown here is derived from an EMBL/GenBank/DDBJ whole genome shotgun (WGS) entry which is preliminary data.</text>
</comment>
<reference evidence="13" key="1">
    <citation type="journal article" date="2014" name="Int. J. Syst. Evol. Microbiol.">
        <title>Complete genome sequence of Corynebacterium casei LMG S-19264T (=DSM 44701T), isolated from a smear-ripened cheese.</title>
        <authorList>
            <consortium name="US DOE Joint Genome Institute (JGI-PGF)"/>
            <person name="Walter F."/>
            <person name="Albersmeier A."/>
            <person name="Kalinowski J."/>
            <person name="Ruckert C."/>
        </authorList>
    </citation>
    <scope>NUCLEOTIDE SEQUENCE</scope>
    <source>
        <strain evidence="13">CGMCC 1.15367</strain>
    </source>
</reference>
<evidence type="ECO:0000256" key="3">
    <source>
        <dbReference type="ARBA" id="ARBA00008741"/>
    </source>
</evidence>
<dbReference type="GO" id="GO:0015886">
    <property type="term" value="P:heme transport"/>
    <property type="evidence" value="ECO:0007669"/>
    <property type="project" value="InterPro"/>
</dbReference>
<reference evidence="13" key="2">
    <citation type="submission" date="2020-09" db="EMBL/GenBank/DDBJ databases">
        <authorList>
            <person name="Sun Q."/>
            <person name="Zhou Y."/>
        </authorList>
    </citation>
    <scope>NUCLEOTIDE SEQUENCE</scope>
    <source>
        <strain evidence="13">CGMCC 1.15367</strain>
    </source>
</reference>
<proteinExistence type="inferred from homology"/>
<gene>
    <name evidence="13" type="ORF">GCM10011390_14040</name>
</gene>
<keyword evidence="7 12" id="KW-0997">Cell inner membrane</keyword>
<evidence type="ECO:0000256" key="5">
    <source>
        <dbReference type="ARBA" id="ARBA00022448"/>
    </source>
</evidence>
<dbReference type="AlphaFoldDB" id="A0A917E380"/>
<evidence type="ECO:0000256" key="1">
    <source>
        <dbReference type="ARBA" id="ARBA00002442"/>
    </source>
</evidence>
<evidence type="ECO:0000256" key="6">
    <source>
        <dbReference type="ARBA" id="ARBA00022475"/>
    </source>
</evidence>
<keyword evidence="14" id="KW-1185">Reference proteome</keyword>
<keyword evidence="6 12" id="KW-1003">Cell membrane</keyword>
<dbReference type="NCBIfam" id="TIGR03141">
    <property type="entry name" value="cytochro_ccmD"/>
    <property type="match status" value="1"/>
</dbReference>
<keyword evidence="11 12" id="KW-0472">Membrane</keyword>
<evidence type="ECO:0000256" key="7">
    <source>
        <dbReference type="ARBA" id="ARBA00022519"/>
    </source>
</evidence>
<evidence type="ECO:0000256" key="11">
    <source>
        <dbReference type="ARBA" id="ARBA00023136"/>
    </source>
</evidence>
<keyword evidence="10 12" id="KW-1133">Transmembrane helix</keyword>
<dbReference type="Proteomes" id="UP000644699">
    <property type="component" value="Unassembled WGS sequence"/>
</dbReference>
<dbReference type="GO" id="GO:0005886">
    <property type="term" value="C:plasma membrane"/>
    <property type="evidence" value="ECO:0007669"/>
    <property type="project" value="UniProtKB-SubCell"/>
</dbReference>
<keyword evidence="5 12" id="KW-0813">Transport</keyword>
<evidence type="ECO:0000313" key="13">
    <source>
        <dbReference type="EMBL" id="GGD96438.1"/>
    </source>
</evidence>
<comment type="function">
    <text evidence="1 12">Required for the export of heme to the periplasm for the biogenesis of c-type cytochromes.</text>
</comment>
<comment type="subcellular location">
    <subcellularLocation>
        <location evidence="2 12">Cell inner membrane</location>
        <topology evidence="2 12">Single-pass membrane protein</topology>
    </subcellularLocation>
</comment>
<evidence type="ECO:0000256" key="8">
    <source>
        <dbReference type="ARBA" id="ARBA00022692"/>
    </source>
</evidence>
<keyword evidence="8 12" id="KW-0812">Transmembrane</keyword>
<evidence type="ECO:0000256" key="12">
    <source>
        <dbReference type="RuleBase" id="RU363101"/>
    </source>
</evidence>
<feature type="transmembrane region" description="Helical" evidence="12">
    <location>
        <begin position="6"/>
        <end position="30"/>
    </location>
</feature>
<keyword evidence="9 12" id="KW-0201">Cytochrome c-type biogenesis</keyword>
<dbReference type="EMBL" id="BMIQ01000002">
    <property type="protein sequence ID" value="GGD96438.1"/>
    <property type="molecule type" value="Genomic_DNA"/>
</dbReference>
<evidence type="ECO:0000256" key="10">
    <source>
        <dbReference type="ARBA" id="ARBA00022989"/>
    </source>
</evidence>
<protein>
    <recommendedName>
        <fullName evidence="4 12">Heme exporter protein D</fullName>
    </recommendedName>
</protein>